<dbReference type="InterPro" id="IPR004265">
    <property type="entry name" value="Dirigent"/>
</dbReference>
<comment type="similarity">
    <text evidence="1 4">Belongs to the plant dirigent protein family.</text>
</comment>
<dbReference type="Proteomes" id="UP001327560">
    <property type="component" value="Chromosome 4"/>
</dbReference>
<accession>A0AAQ3QDU5</accession>
<evidence type="ECO:0000256" key="4">
    <source>
        <dbReference type="RuleBase" id="RU363099"/>
    </source>
</evidence>
<protein>
    <recommendedName>
        <fullName evidence="4">Dirigent protein</fullName>
    </recommendedName>
</protein>
<keyword evidence="3 4" id="KW-0964">Secreted</keyword>
<comment type="subunit">
    <text evidence="2 4">Homodimer.</text>
</comment>
<feature type="chain" id="PRO_5042662500" description="Dirigent protein" evidence="4">
    <location>
        <begin position="27"/>
        <end position="174"/>
    </location>
</feature>
<organism evidence="5 6">
    <name type="scientific">Canna indica</name>
    <name type="common">Indian-shot</name>
    <dbReference type="NCBI Taxonomy" id="4628"/>
    <lineage>
        <taxon>Eukaryota</taxon>
        <taxon>Viridiplantae</taxon>
        <taxon>Streptophyta</taxon>
        <taxon>Embryophyta</taxon>
        <taxon>Tracheophyta</taxon>
        <taxon>Spermatophyta</taxon>
        <taxon>Magnoliopsida</taxon>
        <taxon>Liliopsida</taxon>
        <taxon>Zingiberales</taxon>
        <taxon>Cannaceae</taxon>
        <taxon>Canna</taxon>
    </lineage>
</organism>
<proteinExistence type="inferred from homology"/>
<dbReference type="InterPro" id="IPR044859">
    <property type="entry name" value="Allene_oxi_cyc_Dirigent"/>
</dbReference>
<feature type="signal peptide" evidence="4">
    <location>
        <begin position="1"/>
        <end position="26"/>
    </location>
</feature>
<keyword evidence="4" id="KW-0732">Signal</keyword>
<dbReference type="EMBL" id="CP136893">
    <property type="protein sequence ID" value="WOL05563.1"/>
    <property type="molecule type" value="Genomic_DNA"/>
</dbReference>
<keyword evidence="4" id="KW-0052">Apoplast</keyword>
<evidence type="ECO:0000313" key="6">
    <source>
        <dbReference type="Proteomes" id="UP001327560"/>
    </source>
</evidence>
<dbReference type="PANTHER" id="PTHR21495">
    <property type="entry name" value="NUCLEOPORIN-RELATED"/>
    <property type="match status" value="1"/>
</dbReference>
<dbReference type="GO" id="GO:0048046">
    <property type="term" value="C:apoplast"/>
    <property type="evidence" value="ECO:0007669"/>
    <property type="project" value="UniProtKB-SubCell"/>
</dbReference>
<keyword evidence="6" id="KW-1185">Reference proteome</keyword>
<dbReference type="GO" id="GO:0009699">
    <property type="term" value="P:phenylpropanoid biosynthetic process"/>
    <property type="evidence" value="ECO:0007669"/>
    <property type="project" value="UniProtKB-ARBA"/>
</dbReference>
<name>A0AAQ3QDU5_9LILI</name>
<comment type="subcellular location">
    <subcellularLocation>
        <location evidence="4">Secreted</location>
        <location evidence="4">Extracellular space</location>
        <location evidence="4">Apoplast</location>
    </subcellularLocation>
</comment>
<comment type="function">
    <text evidence="4">Dirigent proteins impart stereoselectivity on the phenoxy radical-coupling reaction, yielding optically active lignans from two molecules of coniferyl alcohol in the biosynthesis of lignans, flavonolignans, and alkaloids and thus plays a central role in plant secondary metabolism.</text>
</comment>
<dbReference type="Gene3D" id="2.40.480.10">
    <property type="entry name" value="Allene oxide cyclase-like"/>
    <property type="match status" value="1"/>
</dbReference>
<gene>
    <name evidence="5" type="ORF">Cni_G14292</name>
</gene>
<evidence type="ECO:0000313" key="5">
    <source>
        <dbReference type="EMBL" id="WOL05563.1"/>
    </source>
</evidence>
<evidence type="ECO:0000256" key="3">
    <source>
        <dbReference type="ARBA" id="ARBA00022525"/>
    </source>
</evidence>
<evidence type="ECO:0000256" key="1">
    <source>
        <dbReference type="ARBA" id="ARBA00010746"/>
    </source>
</evidence>
<sequence>MASSPPPNCFFFLLLLLPMSITLVAAADDIHLHFFFHEKVAGTPNATSIAVVDKGGFGTLKVYDNALRVTAELDSAIIGRGQGMGAYSTLTSVGGALTVMNLVFTAGEYSGSTLALMGVFTMGSVSERSIVGGSGQFRLARGYALTKVVSPTGATTTVAEFDVYLTISTKYISK</sequence>
<dbReference type="AlphaFoldDB" id="A0AAQ3QDU5"/>
<evidence type="ECO:0000256" key="2">
    <source>
        <dbReference type="ARBA" id="ARBA00011738"/>
    </source>
</evidence>
<dbReference type="Pfam" id="PF03018">
    <property type="entry name" value="Dirigent"/>
    <property type="match status" value="1"/>
</dbReference>
<reference evidence="5 6" key="1">
    <citation type="submission" date="2023-10" db="EMBL/GenBank/DDBJ databases">
        <title>Chromosome-scale genome assembly provides insights into flower coloration mechanisms of Canna indica.</title>
        <authorList>
            <person name="Li C."/>
        </authorList>
    </citation>
    <scope>NUCLEOTIDE SEQUENCE [LARGE SCALE GENOMIC DNA]</scope>
    <source>
        <tissue evidence="5">Flower</tissue>
    </source>
</reference>